<gene>
    <name evidence="3" type="ORF">NIDE0771</name>
</gene>
<keyword evidence="4" id="KW-1185">Reference proteome</keyword>
<evidence type="ECO:0000256" key="2">
    <source>
        <dbReference type="SAM" id="Phobius"/>
    </source>
</evidence>
<evidence type="ECO:0000313" key="4">
    <source>
        <dbReference type="Proteomes" id="UP000001660"/>
    </source>
</evidence>
<dbReference type="Proteomes" id="UP000001660">
    <property type="component" value="Chromosome"/>
</dbReference>
<reference evidence="3 4" key="1">
    <citation type="journal article" date="2010" name="Proc. Natl. Acad. Sci. U.S.A.">
        <title>A Nitrospira metagenome illuminates the physiology and evolution of globally important nitrite-oxidizing bacteria.</title>
        <authorList>
            <person name="Lucker S."/>
            <person name="Wagner M."/>
            <person name="Maixner F."/>
            <person name="Pelletier E."/>
            <person name="Koch H."/>
            <person name="Vacherie B."/>
            <person name="Rattei T."/>
            <person name="Sinninghe Damste J."/>
            <person name="Spieck E."/>
            <person name="Le Paslier D."/>
            <person name="Daims H."/>
        </authorList>
    </citation>
    <scope>NUCLEOTIDE SEQUENCE [LARGE SCALE GENOMIC DNA]</scope>
</reference>
<dbReference type="PANTHER" id="PTHR33219">
    <property type="entry name" value="YLMG HOMOLOG PROTEIN 2, CHLOROPLASTIC"/>
    <property type="match status" value="1"/>
</dbReference>
<dbReference type="eggNOG" id="COG0762">
    <property type="taxonomic scope" value="Bacteria"/>
</dbReference>
<dbReference type="EMBL" id="FP929003">
    <property type="protein sequence ID" value="CBK40538.1"/>
    <property type="molecule type" value="Genomic_DNA"/>
</dbReference>
<evidence type="ECO:0000256" key="1">
    <source>
        <dbReference type="ARBA" id="ARBA00010894"/>
    </source>
</evidence>
<feature type="transmembrane region" description="Helical" evidence="2">
    <location>
        <begin position="70"/>
        <end position="87"/>
    </location>
</feature>
<keyword evidence="2" id="KW-0812">Transmembrane</keyword>
<dbReference type="OrthoDB" id="47652at2"/>
<dbReference type="AlphaFoldDB" id="D8PBC9"/>
<evidence type="ECO:0000313" key="3">
    <source>
        <dbReference type="EMBL" id="CBK40538.1"/>
    </source>
</evidence>
<sequence>MFVLSNVLQGTATVLDTVLWLYMWVIIARALISWVNPDPWNPIVQFLERATEPVLTPIRRLVGWRMGMDLSPMIAILILVFLQYAVVQSLRDFAVRMH</sequence>
<evidence type="ECO:0008006" key="5">
    <source>
        <dbReference type="Google" id="ProtNLM"/>
    </source>
</evidence>
<keyword evidence="2" id="KW-1133">Transmembrane helix</keyword>
<dbReference type="HOGENOM" id="CLU_136788_1_0_0"/>
<keyword evidence="2" id="KW-0472">Membrane</keyword>
<protein>
    <recommendedName>
        <fullName evidence="5">YggT family protein</fullName>
    </recommendedName>
</protein>
<dbReference type="GO" id="GO:0016020">
    <property type="term" value="C:membrane"/>
    <property type="evidence" value="ECO:0007669"/>
    <property type="project" value="InterPro"/>
</dbReference>
<accession>D8PBC9</accession>
<dbReference type="STRING" id="330214.NIDE0771"/>
<dbReference type="InterPro" id="IPR003425">
    <property type="entry name" value="CCB3/YggT"/>
</dbReference>
<feature type="transmembrane region" description="Helical" evidence="2">
    <location>
        <begin position="12"/>
        <end position="32"/>
    </location>
</feature>
<proteinExistence type="inferred from homology"/>
<dbReference type="KEGG" id="nde:NIDE0771"/>
<comment type="similarity">
    <text evidence="1">Belongs to the YggT family.</text>
</comment>
<dbReference type="PANTHER" id="PTHR33219:SF14">
    <property type="entry name" value="PROTEIN COFACTOR ASSEMBLY OF COMPLEX C SUBUNIT B CCB3, CHLOROPLASTIC-RELATED"/>
    <property type="match status" value="1"/>
</dbReference>
<organism evidence="3 4">
    <name type="scientific">Nitrospira defluvii</name>
    <dbReference type="NCBI Taxonomy" id="330214"/>
    <lineage>
        <taxon>Bacteria</taxon>
        <taxon>Pseudomonadati</taxon>
        <taxon>Nitrospirota</taxon>
        <taxon>Nitrospiria</taxon>
        <taxon>Nitrospirales</taxon>
        <taxon>Nitrospiraceae</taxon>
        <taxon>Nitrospira</taxon>
    </lineage>
</organism>
<name>D8PBC9_9BACT</name>
<dbReference type="Pfam" id="PF02325">
    <property type="entry name" value="CCB3_YggT"/>
    <property type="match status" value="1"/>
</dbReference>